<proteinExistence type="inferred from homology"/>
<evidence type="ECO:0000256" key="2">
    <source>
        <dbReference type="ARBA" id="ARBA00004123"/>
    </source>
</evidence>
<comment type="cofactor">
    <cofactor evidence="1">
        <name>a divalent metal cation</name>
        <dbReference type="ChEBI" id="CHEBI:60240"/>
    </cofactor>
</comment>
<sequence length="641" mass="71742">MSICPRHRDSFGIRWRCKKKFCAVPPSWAPHRARQLRGDRSITFIQLKLIFKMTSTLVPVGSPICRLCRGLLSSPNPMIPEIQIESAVSEESTDESSSKPAPKTTSSSPPGESTENETDDEIISRSDEARSDSLCEAMENVAIISDDTSLYVAKETGPSSSDLSEDSRDTANLFLRRAKLNEFLVASGKAVVAQPKKPWSQMLDARTKQVYIDKAKDAVVAALEVIISDDAGGLWEALKTSGVPNRLPQGFKAELSQGDFISCSKGKSVLSTIPEQIDIEEVEEDASGLLPCPVDGCVCTYQSFRNLERHLLVGKCKMIPEKHTLLDAAKLSYVKKVEEGDKKEIFKDNFPYSSYLLGGSYSLKLNRFQSGSLFAGRQKRKERYKSYWIRDIFRSRFLLAEYHTLVKEMYKNDHKSFYNYFRMTPERFDILLLLMGLMLTTKSLYREPISAGEHLSVTLRFLATGDSQQTISFSYLIGLTTVINIIAETSDALWIALQDYITSLSKPEEWKQIADDFWNVWNFPMCCGAIDGKHLVVQCTPGAGSDYFSYKGTHSIVLLACCDARYLFTMIDIGSAGRNSDGGVFSHSQFGQALEQNEIALPVPDLLPNTTDTRCPYLFTADDALPLKTWMMKPYKGSFLS</sequence>
<reference evidence="10" key="2">
    <citation type="journal article" date="2023" name="Science">
        <title>Genomic signatures of disease resistance in endangered staghorn corals.</title>
        <authorList>
            <person name="Vollmer S.V."/>
            <person name="Selwyn J.D."/>
            <person name="Despard B.A."/>
            <person name="Roesel C.L."/>
        </authorList>
    </citation>
    <scope>NUCLEOTIDE SEQUENCE</scope>
    <source>
        <strain evidence="10">K2</strain>
    </source>
</reference>
<evidence type="ECO:0000256" key="8">
    <source>
        <dbReference type="SAM" id="MobiDB-lite"/>
    </source>
</evidence>
<evidence type="ECO:0000259" key="9">
    <source>
        <dbReference type="Pfam" id="PF13359"/>
    </source>
</evidence>
<dbReference type="GO" id="GO:0046872">
    <property type="term" value="F:metal ion binding"/>
    <property type="evidence" value="ECO:0007669"/>
    <property type="project" value="UniProtKB-KW"/>
</dbReference>
<keyword evidence="7" id="KW-0539">Nucleus</keyword>
<evidence type="ECO:0000313" key="10">
    <source>
        <dbReference type="EMBL" id="KAK2549025.1"/>
    </source>
</evidence>
<keyword evidence="6" id="KW-0378">Hydrolase</keyword>
<dbReference type="Pfam" id="PF13359">
    <property type="entry name" value="DDE_Tnp_4"/>
    <property type="match status" value="1"/>
</dbReference>
<keyword evidence="11" id="KW-1185">Reference proteome</keyword>
<feature type="compositionally biased region" description="Low complexity" evidence="8">
    <location>
        <begin position="98"/>
        <end position="113"/>
    </location>
</feature>
<dbReference type="GO" id="GO:0005634">
    <property type="term" value="C:nucleus"/>
    <property type="evidence" value="ECO:0007669"/>
    <property type="project" value="UniProtKB-SubCell"/>
</dbReference>
<organism evidence="10 11">
    <name type="scientific">Acropora cervicornis</name>
    <name type="common">Staghorn coral</name>
    <dbReference type="NCBI Taxonomy" id="6130"/>
    <lineage>
        <taxon>Eukaryota</taxon>
        <taxon>Metazoa</taxon>
        <taxon>Cnidaria</taxon>
        <taxon>Anthozoa</taxon>
        <taxon>Hexacorallia</taxon>
        <taxon>Scleractinia</taxon>
        <taxon>Astrocoeniina</taxon>
        <taxon>Acroporidae</taxon>
        <taxon>Acropora</taxon>
    </lineage>
</organism>
<evidence type="ECO:0000256" key="3">
    <source>
        <dbReference type="ARBA" id="ARBA00006958"/>
    </source>
</evidence>
<evidence type="ECO:0000256" key="1">
    <source>
        <dbReference type="ARBA" id="ARBA00001968"/>
    </source>
</evidence>
<evidence type="ECO:0000256" key="5">
    <source>
        <dbReference type="ARBA" id="ARBA00022723"/>
    </source>
</evidence>
<comment type="caution">
    <text evidence="10">The sequence shown here is derived from an EMBL/GenBank/DDBJ whole genome shotgun (WGS) entry which is preliminary data.</text>
</comment>
<dbReference type="PANTHER" id="PTHR22930">
    <property type="match status" value="1"/>
</dbReference>
<dbReference type="AlphaFoldDB" id="A0AAD9PUQ9"/>
<evidence type="ECO:0000256" key="4">
    <source>
        <dbReference type="ARBA" id="ARBA00022722"/>
    </source>
</evidence>
<evidence type="ECO:0000256" key="7">
    <source>
        <dbReference type="ARBA" id="ARBA00023242"/>
    </source>
</evidence>
<accession>A0AAD9PUQ9</accession>
<evidence type="ECO:0000256" key="6">
    <source>
        <dbReference type="ARBA" id="ARBA00022801"/>
    </source>
</evidence>
<keyword evidence="5" id="KW-0479">Metal-binding</keyword>
<name>A0AAD9PUQ9_ACRCE</name>
<dbReference type="EMBL" id="JARQWQ010000133">
    <property type="protein sequence ID" value="KAK2549025.1"/>
    <property type="molecule type" value="Genomic_DNA"/>
</dbReference>
<dbReference type="GO" id="GO:0016787">
    <property type="term" value="F:hydrolase activity"/>
    <property type="evidence" value="ECO:0007669"/>
    <property type="project" value="UniProtKB-KW"/>
</dbReference>
<keyword evidence="4" id="KW-0540">Nuclease</keyword>
<dbReference type="Proteomes" id="UP001249851">
    <property type="component" value="Unassembled WGS sequence"/>
</dbReference>
<dbReference type="PANTHER" id="PTHR22930:SF269">
    <property type="entry name" value="NUCLEASE HARBI1-LIKE PROTEIN"/>
    <property type="match status" value="1"/>
</dbReference>
<dbReference type="InterPro" id="IPR027806">
    <property type="entry name" value="HARBI1_dom"/>
</dbReference>
<feature type="domain" description="DDE Tnp4" evidence="9">
    <location>
        <begin position="530"/>
        <end position="636"/>
    </location>
</feature>
<feature type="region of interest" description="Disordered" evidence="8">
    <location>
        <begin position="86"/>
        <end position="129"/>
    </location>
</feature>
<comment type="subcellular location">
    <subcellularLocation>
        <location evidence="2">Nucleus</location>
    </subcellularLocation>
</comment>
<dbReference type="InterPro" id="IPR045249">
    <property type="entry name" value="HARBI1-like"/>
</dbReference>
<reference evidence="10" key="1">
    <citation type="journal article" date="2023" name="G3 (Bethesda)">
        <title>Whole genome assembly and annotation of the endangered Caribbean coral Acropora cervicornis.</title>
        <authorList>
            <person name="Selwyn J.D."/>
            <person name="Vollmer S.V."/>
        </authorList>
    </citation>
    <scope>NUCLEOTIDE SEQUENCE</scope>
    <source>
        <strain evidence="10">K2</strain>
    </source>
</reference>
<comment type="similarity">
    <text evidence="3">Belongs to the HARBI1 family.</text>
</comment>
<protein>
    <submittedName>
        <fullName evidence="10">Protein ALP1-like</fullName>
    </submittedName>
</protein>
<gene>
    <name evidence="10" type="ORF">P5673_030654</name>
</gene>
<evidence type="ECO:0000313" key="11">
    <source>
        <dbReference type="Proteomes" id="UP001249851"/>
    </source>
</evidence>
<dbReference type="GO" id="GO:0004518">
    <property type="term" value="F:nuclease activity"/>
    <property type="evidence" value="ECO:0007669"/>
    <property type="project" value="UniProtKB-KW"/>
</dbReference>